<proteinExistence type="inferred from homology"/>
<dbReference type="InterPro" id="IPR023035">
    <property type="entry name" value="Ribosomal_uS9_bac/plastid"/>
</dbReference>
<evidence type="ECO:0000256" key="2">
    <source>
        <dbReference type="ARBA" id="ARBA00022980"/>
    </source>
</evidence>
<dbReference type="Proteomes" id="UP000444721">
    <property type="component" value="Unassembled WGS sequence"/>
</dbReference>
<comment type="similarity">
    <text evidence="1 4">Belongs to the universal ribosomal protein uS9 family.</text>
</comment>
<dbReference type="InterPro" id="IPR020574">
    <property type="entry name" value="Ribosomal_uS9_CS"/>
</dbReference>
<dbReference type="GO" id="GO:0006412">
    <property type="term" value="P:translation"/>
    <property type="evidence" value="ECO:0007669"/>
    <property type="project" value="InterPro"/>
</dbReference>
<dbReference type="PANTHER" id="PTHR21569:SF1">
    <property type="entry name" value="SMALL RIBOSOMAL SUBUNIT PROTEIN US9M"/>
    <property type="match status" value="1"/>
</dbReference>
<dbReference type="VEuPathDB" id="AmoebaDB:NfTy_078960"/>
<evidence type="ECO:0000256" key="4">
    <source>
        <dbReference type="RuleBase" id="RU003815"/>
    </source>
</evidence>
<keyword evidence="3 4" id="KW-0687">Ribonucleoprotein</keyword>
<dbReference type="PANTHER" id="PTHR21569">
    <property type="entry name" value="RIBOSOMAL PROTEIN S9"/>
    <property type="match status" value="1"/>
</dbReference>
<accession>A0A6A5C6R5</accession>
<dbReference type="AlphaFoldDB" id="A0A6A5C6R5"/>
<dbReference type="OMA" id="PIHDESM"/>
<protein>
    <recommendedName>
        <fullName evidence="8">Ribosomal protein S9</fullName>
    </recommendedName>
</protein>
<reference evidence="6 7" key="1">
    <citation type="journal article" date="2019" name="Sci. Rep.">
        <title>Nanopore sequencing improves the draft genome of the human pathogenic amoeba Naegleria fowleri.</title>
        <authorList>
            <person name="Liechti N."/>
            <person name="Schurch N."/>
            <person name="Bruggmann R."/>
            <person name="Wittwer M."/>
        </authorList>
    </citation>
    <scope>NUCLEOTIDE SEQUENCE [LARGE SCALE GENOMIC DNA]</scope>
    <source>
        <strain evidence="6 7">ATCC 30894</strain>
    </source>
</reference>
<dbReference type="InterPro" id="IPR020568">
    <property type="entry name" value="Ribosomal_Su5_D2-typ_SF"/>
</dbReference>
<dbReference type="Gene3D" id="3.30.230.10">
    <property type="match status" value="1"/>
</dbReference>
<evidence type="ECO:0000256" key="3">
    <source>
        <dbReference type="ARBA" id="ARBA00023274"/>
    </source>
</evidence>
<dbReference type="GeneID" id="68120188"/>
<dbReference type="Pfam" id="PF00380">
    <property type="entry name" value="Ribosomal_S9"/>
    <property type="match status" value="1"/>
</dbReference>
<dbReference type="NCBIfam" id="NF001099">
    <property type="entry name" value="PRK00132.1"/>
    <property type="match status" value="1"/>
</dbReference>
<dbReference type="EMBL" id="VFQX01000016">
    <property type="protein sequence ID" value="KAF0981185.1"/>
    <property type="molecule type" value="Genomic_DNA"/>
</dbReference>
<organism evidence="6 7">
    <name type="scientific">Naegleria fowleri</name>
    <name type="common">Brain eating amoeba</name>
    <dbReference type="NCBI Taxonomy" id="5763"/>
    <lineage>
        <taxon>Eukaryota</taxon>
        <taxon>Discoba</taxon>
        <taxon>Heterolobosea</taxon>
        <taxon>Tetramitia</taxon>
        <taxon>Eutetramitia</taxon>
        <taxon>Vahlkampfiidae</taxon>
        <taxon>Naegleria</taxon>
    </lineage>
</organism>
<dbReference type="VEuPathDB" id="AmoebaDB:NF0065130"/>
<comment type="caution">
    <text evidence="6">The sequence shown here is derived from an EMBL/GenBank/DDBJ whole genome shotgun (WGS) entry which is preliminary data.</text>
</comment>
<dbReference type="InterPro" id="IPR000754">
    <property type="entry name" value="Ribosomal_uS9"/>
</dbReference>
<evidence type="ECO:0000313" key="6">
    <source>
        <dbReference type="EMBL" id="KAF0981185.1"/>
    </source>
</evidence>
<dbReference type="OrthoDB" id="10254627at2759"/>
<evidence type="ECO:0008006" key="8">
    <source>
        <dbReference type="Google" id="ProtNLM"/>
    </source>
</evidence>
<name>A0A6A5C6R5_NAEFO</name>
<dbReference type="VEuPathDB" id="AmoebaDB:FDP41_012973"/>
<feature type="coiled-coil region" evidence="5">
    <location>
        <begin position="195"/>
        <end position="222"/>
    </location>
</feature>
<dbReference type="GO" id="GO:0005763">
    <property type="term" value="C:mitochondrial small ribosomal subunit"/>
    <property type="evidence" value="ECO:0007669"/>
    <property type="project" value="TreeGrafter"/>
</dbReference>
<dbReference type="InterPro" id="IPR014721">
    <property type="entry name" value="Ribsml_uS5_D2-typ_fold_subgr"/>
</dbReference>
<gene>
    <name evidence="6" type="ORF">FDP41_012973</name>
</gene>
<dbReference type="GO" id="GO:0003723">
    <property type="term" value="F:RNA binding"/>
    <property type="evidence" value="ECO:0007669"/>
    <property type="project" value="TreeGrafter"/>
</dbReference>
<keyword evidence="5" id="KW-0175">Coiled coil</keyword>
<dbReference type="PROSITE" id="PS00360">
    <property type="entry name" value="RIBOSOMAL_S9"/>
    <property type="match status" value="1"/>
</dbReference>
<evidence type="ECO:0000256" key="1">
    <source>
        <dbReference type="ARBA" id="ARBA00005251"/>
    </source>
</evidence>
<evidence type="ECO:0000313" key="7">
    <source>
        <dbReference type="Proteomes" id="UP000444721"/>
    </source>
</evidence>
<evidence type="ECO:0000256" key="5">
    <source>
        <dbReference type="SAM" id="Coils"/>
    </source>
</evidence>
<keyword evidence="7" id="KW-1185">Reference proteome</keyword>
<sequence length="683" mass="78675">MLRNSGVASLFRSLHVVASSRGCSHRFLIPQTAIHQSRTYAKDIEKDGFDPTQHYEVEDAMPYVAKNVNLKKTKSLLDLFVTKLEKDEKETKKEEHFSEFEALQKSEMAKTVKAQKKKVREANDSIYERTSADAQKLKTLQALFEQKTKVTPTQIFNEQLIELETKEREMQAKAGDSLLSFMYESKTPYKAIEPWEAEQQEREELANEFKQQKKELKKLLKKGTSTEEQENRNEYFQQYDSVTLKNDMLEGMPAVSDFSLNVDLDRMSASPTSLSGDKLILVNSPRHEEKSPFWNTLTPHEKRYFLNDEYLENVSKNIEKYLSMSEDEIEKNAPWLLNDPRWETIEELRKQTLQDLSDVSEDSTFSERNKYFRERIFDDEALRNLYEALGSKQFDNVQEFYENIKEATDENGLLRRLEAIFPSIPKDKIKSILNKVILTVQPKFDKYASASQRSIQLITDEITATAKPAVYTLADIATKPKPKMQTVLWSIRQIATKKAKEKEVEMVYKRAKTLKLEDFPSPIDHIYEVLRPIHDESMRIGAEEKAVTEFHPAIYGGFSTAAGKRKSSVANVKISPGTGLFTVNGKSVLDYFNLSRHHYKLMLPLKFTDTLNQFDVEARVRGGGQTGQCDAIFLGLSKALAKFVPEFGPTLEASGFLYRDPRVVERKKPGQKKARKKFTFVKR</sequence>
<dbReference type="RefSeq" id="XP_044565898.1">
    <property type="nucleotide sequence ID" value="XM_044703551.1"/>
</dbReference>
<dbReference type="GO" id="GO:0003735">
    <property type="term" value="F:structural constituent of ribosome"/>
    <property type="evidence" value="ECO:0007669"/>
    <property type="project" value="InterPro"/>
</dbReference>
<dbReference type="SUPFAM" id="SSF54211">
    <property type="entry name" value="Ribosomal protein S5 domain 2-like"/>
    <property type="match status" value="1"/>
</dbReference>
<keyword evidence="2 4" id="KW-0689">Ribosomal protein</keyword>